<dbReference type="KEGG" id="mri:Mal4_29520"/>
<protein>
    <submittedName>
        <fullName evidence="3">Uncharacterized protein</fullName>
    </submittedName>
</protein>
<feature type="transmembrane region" description="Helical" evidence="2">
    <location>
        <begin position="32"/>
        <end position="51"/>
    </location>
</feature>
<evidence type="ECO:0000256" key="2">
    <source>
        <dbReference type="SAM" id="Phobius"/>
    </source>
</evidence>
<dbReference type="Proteomes" id="UP000320496">
    <property type="component" value="Chromosome"/>
</dbReference>
<organism evidence="3 4">
    <name type="scientific">Maioricimonas rarisocia</name>
    <dbReference type="NCBI Taxonomy" id="2528026"/>
    <lineage>
        <taxon>Bacteria</taxon>
        <taxon>Pseudomonadati</taxon>
        <taxon>Planctomycetota</taxon>
        <taxon>Planctomycetia</taxon>
        <taxon>Planctomycetales</taxon>
        <taxon>Planctomycetaceae</taxon>
        <taxon>Maioricimonas</taxon>
    </lineage>
</organism>
<feature type="transmembrane region" description="Helical" evidence="2">
    <location>
        <begin position="6"/>
        <end position="25"/>
    </location>
</feature>
<keyword evidence="2" id="KW-0812">Transmembrane</keyword>
<keyword evidence="2" id="KW-1133">Transmembrane helix</keyword>
<proteinExistence type="predicted"/>
<accession>A0A517Z835</accession>
<evidence type="ECO:0000313" key="4">
    <source>
        <dbReference type="Proteomes" id="UP000320496"/>
    </source>
</evidence>
<dbReference type="AlphaFoldDB" id="A0A517Z835"/>
<gene>
    <name evidence="3" type="ORF">Mal4_29520</name>
</gene>
<sequence>MTGTIILYSLLGATILAGCLASLSIRPELRGWRNLAILASLLLGVISPFVAGWLTALIVWSACALVAAVAYHVYEVWAACRHPLEDGADAEPDQSIAVTFLHALFLWPLLVFDTFENTCAELSPAMLGASEPGEVVRGTGEFAADGDEREASSRPE</sequence>
<dbReference type="EMBL" id="CP036275">
    <property type="protein sequence ID" value="QDU38623.1"/>
    <property type="molecule type" value="Genomic_DNA"/>
</dbReference>
<name>A0A517Z835_9PLAN</name>
<feature type="region of interest" description="Disordered" evidence="1">
    <location>
        <begin position="137"/>
        <end position="156"/>
    </location>
</feature>
<keyword evidence="2" id="KW-0472">Membrane</keyword>
<reference evidence="3 4" key="1">
    <citation type="submission" date="2019-02" db="EMBL/GenBank/DDBJ databases">
        <title>Deep-cultivation of Planctomycetes and their phenomic and genomic characterization uncovers novel biology.</title>
        <authorList>
            <person name="Wiegand S."/>
            <person name="Jogler M."/>
            <person name="Boedeker C."/>
            <person name="Pinto D."/>
            <person name="Vollmers J."/>
            <person name="Rivas-Marin E."/>
            <person name="Kohn T."/>
            <person name="Peeters S.H."/>
            <person name="Heuer A."/>
            <person name="Rast P."/>
            <person name="Oberbeckmann S."/>
            <person name="Bunk B."/>
            <person name="Jeske O."/>
            <person name="Meyerdierks A."/>
            <person name="Storesund J.E."/>
            <person name="Kallscheuer N."/>
            <person name="Luecker S."/>
            <person name="Lage O.M."/>
            <person name="Pohl T."/>
            <person name="Merkel B.J."/>
            <person name="Hornburger P."/>
            <person name="Mueller R.-W."/>
            <person name="Bruemmer F."/>
            <person name="Labrenz M."/>
            <person name="Spormann A.M."/>
            <person name="Op den Camp H."/>
            <person name="Overmann J."/>
            <person name="Amann R."/>
            <person name="Jetten M.S.M."/>
            <person name="Mascher T."/>
            <person name="Medema M.H."/>
            <person name="Devos D.P."/>
            <person name="Kaster A.-K."/>
            <person name="Ovreas L."/>
            <person name="Rohde M."/>
            <person name="Galperin M.Y."/>
            <person name="Jogler C."/>
        </authorList>
    </citation>
    <scope>NUCLEOTIDE SEQUENCE [LARGE SCALE GENOMIC DNA]</scope>
    <source>
        <strain evidence="3 4">Mal4</strain>
    </source>
</reference>
<keyword evidence="4" id="KW-1185">Reference proteome</keyword>
<evidence type="ECO:0000256" key="1">
    <source>
        <dbReference type="SAM" id="MobiDB-lite"/>
    </source>
</evidence>
<evidence type="ECO:0000313" key="3">
    <source>
        <dbReference type="EMBL" id="QDU38623.1"/>
    </source>
</evidence>
<feature type="transmembrane region" description="Helical" evidence="2">
    <location>
        <begin position="57"/>
        <end position="74"/>
    </location>
</feature>